<dbReference type="InterPro" id="IPR001452">
    <property type="entry name" value="SH3_domain"/>
</dbReference>
<evidence type="ECO:0000313" key="25">
    <source>
        <dbReference type="Proteomes" id="UP000265100"/>
    </source>
</evidence>
<keyword evidence="5" id="KW-0723">Serine/threonine-protein kinase</keyword>
<keyword evidence="6" id="KW-0808">Transferase</keyword>
<dbReference type="Pfam" id="PF09027">
    <property type="entry name" value="GTPase_binding"/>
    <property type="match status" value="1"/>
</dbReference>
<keyword evidence="14" id="KW-0968">Cytoplasmic vesicle</keyword>
<evidence type="ECO:0000256" key="4">
    <source>
        <dbReference type="ARBA" id="ARBA00022490"/>
    </source>
</evidence>
<keyword evidence="9 18" id="KW-0547">Nucleotide-binding</keyword>
<dbReference type="Ensembl" id="ENSACLT00000074700.1">
    <property type="protein sequence ID" value="ENSACLP00000044497.1"/>
    <property type="gene ID" value="ENSACLG00000029493.1"/>
</dbReference>
<evidence type="ECO:0000256" key="5">
    <source>
        <dbReference type="ARBA" id="ARBA00022527"/>
    </source>
</evidence>
<reference evidence="24" key="3">
    <citation type="submission" date="2025-09" db="UniProtKB">
        <authorList>
            <consortium name="Ensembl"/>
        </authorList>
    </citation>
    <scope>IDENTIFICATION</scope>
</reference>
<evidence type="ECO:0000256" key="17">
    <source>
        <dbReference type="PIRSR" id="PIRSR630220-1"/>
    </source>
</evidence>
<evidence type="ECO:0000259" key="22">
    <source>
        <dbReference type="PROSITE" id="PS50002"/>
    </source>
</evidence>
<feature type="compositionally biased region" description="Low complexity" evidence="21">
    <location>
        <begin position="595"/>
        <end position="629"/>
    </location>
</feature>
<feature type="binding site" evidence="18">
    <location>
        <begin position="125"/>
        <end position="133"/>
    </location>
    <ligand>
        <name>ATP</name>
        <dbReference type="ChEBI" id="CHEBI:30616"/>
    </ligand>
</feature>
<dbReference type="AlphaFoldDB" id="A0AAX7SJ17"/>
<feature type="compositionally biased region" description="Pro residues" evidence="21">
    <location>
        <begin position="525"/>
        <end position="536"/>
    </location>
</feature>
<dbReference type="GO" id="GO:0004674">
    <property type="term" value="F:protein serine/threonine kinase activity"/>
    <property type="evidence" value="ECO:0007669"/>
    <property type="project" value="UniProtKB-KW"/>
</dbReference>
<dbReference type="InterPro" id="IPR017441">
    <property type="entry name" value="Protein_kinase_ATP_BS"/>
</dbReference>
<dbReference type="GO" id="GO:0030136">
    <property type="term" value="C:clathrin-coated vesicle"/>
    <property type="evidence" value="ECO:0007669"/>
    <property type="project" value="UniProtKB-SubCell"/>
</dbReference>
<dbReference type="SMART" id="SM00326">
    <property type="entry name" value="SH3"/>
    <property type="match status" value="1"/>
</dbReference>
<keyword evidence="11 18" id="KW-0067">ATP-binding</keyword>
<evidence type="ECO:0000256" key="21">
    <source>
        <dbReference type="SAM" id="MobiDB-lite"/>
    </source>
</evidence>
<dbReference type="InterPro" id="IPR011009">
    <property type="entry name" value="Kinase-like_dom_sf"/>
</dbReference>
<keyword evidence="8" id="KW-0479">Metal-binding</keyword>
<evidence type="ECO:0000256" key="3">
    <source>
        <dbReference type="ARBA" id="ARBA00022443"/>
    </source>
</evidence>
<dbReference type="InterPro" id="IPR037085">
    <property type="entry name" value="Cdc42-bd-like_dom_sf"/>
</dbReference>
<dbReference type="CDD" id="cd14328">
    <property type="entry name" value="UBA_TNK1"/>
    <property type="match status" value="1"/>
</dbReference>
<dbReference type="Pfam" id="PF14604">
    <property type="entry name" value="SH3_9"/>
    <property type="match status" value="1"/>
</dbReference>
<evidence type="ECO:0000256" key="13">
    <source>
        <dbReference type="ARBA" id="ARBA00023137"/>
    </source>
</evidence>
<reference evidence="24" key="1">
    <citation type="submission" date="2018-05" db="EMBL/GenBank/DDBJ databases">
        <authorList>
            <person name="Datahose"/>
        </authorList>
    </citation>
    <scope>NUCLEOTIDE SEQUENCE</scope>
</reference>
<evidence type="ECO:0000256" key="11">
    <source>
        <dbReference type="ARBA" id="ARBA00022840"/>
    </source>
</evidence>
<dbReference type="PROSITE" id="PS50011">
    <property type="entry name" value="PROTEIN_KINASE_DOM"/>
    <property type="match status" value="1"/>
</dbReference>
<dbReference type="Gene3D" id="4.10.680.10">
    <property type="entry name" value="Cdc42-like binding domain"/>
    <property type="match status" value="1"/>
</dbReference>
<dbReference type="InterPro" id="IPR015116">
    <property type="entry name" value="Cdc42-bd-like"/>
</dbReference>
<dbReference type="InterPro" id="IPR000719">
    <property type="entry name" value="Prot_kinase_dom"/>
</dbReference>
<organism evidence="24 25">
    <name type="scientific">Astatotilapia calliptera</name>
    <name type="common">Eastern happy</name>
    <name type="synonym">Chromis callipterus</name>
    <dbReference type="NCBI Taxonomy" id="8154"/>
    <lineage>
        <taxon>Eukaryota</taxon>
        <taxon>Metazoa</taxon>
        <taxon>Chordata</taxon>
        <taxon>Craniata</taxon>
        <taxon>Vertebrata</taxon>
        <taxon>Euteleostomi</taxon>
        <taxon>Actinopterygii</taxon>
        <taxon>Neopterygii</taxon>
        <taxon>Teleostei</taxon>
        <taxon>Neoteleostei</taxon>
        <taxon>Acanthomorphata</taxon>
        <taxon>Ovalentaria</taxon>
        <taxon>Cichlomorphae</taxon>
        <taxon>Cichliformes</taxon>
        <taxon>Cichlidae</taxon>
        <taxon>African cichlids</taxon>
        <taxon>Pseudocrenilabrinae</taxon>
        <taxon>Haplochromini</taxon>
        <taxon>Astatotilapia</taxon>
    </lineage>
</organism>
<dbReference type="GeneTree" id="ENSGT00940000160853"/>
<dbReference type="GO" id="GO:0004713">
    <property type="term" value="F:protein tyrosine kinase activity"/>
    <property type="evidence" value="ECO:0007669"/>
    <property type="project" value="UniProtKB-KW"/>
</dbReference>
<comment type="subcellular location">
    <subcellularLocation>
        <location evidence="2">Cytoplasmic vesicle</location>
        <location evidence="2">Clathrin-coated vesicle</location>
    </subcellularLocation>
</comment>
<sequence>MQCEEGTEWLLELLTDVQLQQYFLRIRDDLNVTRLSHFDYVKNEDLEKIGMGRPGQRRLWEAVKRRRALYKRKSWMSKVFPVKRPDADTQQPHGASSAAAPASSESGAALTCLIRESELQLFERLGDGTFGVVRRGEWTAPNGRVLSVAVKCLKSNVLDSDGLDDFIREVNAMHSLSHQNLIRLYGIVLTQPMKMVTELAPLGSLLDRLRKRQGHILISSLCNYGVQVACGMAYLEQKRFLHRDLAARNVLLSTNETVKIGDFGLMRALPKHTDQYVMEEGHKIPFPWCAPESLKSRTFSHASDTWMFGVTLWEMFTHGQEPWLGLNGSQILHKVDVEAERLCKPDDCPQDIYNVMLQCWSPKPEDRPTFIALRDFLLETMPTDMRALQDFEEEDKLQITMNDVITIIEGRAEHYWWRGQNRRTLRVGQFPRHVVTSVAGLSAQDISRPLKHSFIHTGHGDTDPQRSWGHVMVKLQVPMATGRSLPSSPLPMPLAPLGPHRQIHLPPPSPSSASSFASCFEDRPVLPPRSPVPPLRPSKHNLSARAINPEARTSSISLGNEDDTPPQIPPRDHAFSQPGSRSSSPVALPPPPLAVSPRRASGLLGPLLSSNSPSSSSSLPQASSHSSRLGLPGSSYSSTSLLDPLAFREGRGLSSLIDSSQSSAPVPLLLSDCQVQGAVHGVTIEECQAALQSHEWSIPQAINHLKVEQLFRLGLRSRAECEELLQHHQWDLEHASTVMLDTYGPHRNR</sequence>
<comment type="catalytic activity">
    <reaction evidence="15">
        <text>L-threonyl-[protein] + ATP = O-phospho-L-threonyl-[protein] + ADP + H(+)</text>
        <dbReference type="Rhea" id="RHEA:46608"/>
        <dbReference type="Rhea" id="RHEA-COMP:11060"/>
        <dbReference type="Rhea" id="RHEA-COMP:11605"/>
        <dbReference type="ChEBI" id="CHEBI:15378"/>
        <dbReference type="ChEBI" id="CHEBI:30013"/>
        <dbReference type="ChEBI" id="CHEBI:30616"/>
        <dbReference type="ChEBI" id="CHEBI:61977"/>
        <dbReference type="ChEBI" id="CHEBI:456216"/>
        <dbReference type="EC" id="2.7.11.1"/>
    </reaction>
</comment>
<evidence type="ECO:0000256" key="12">
    <source>
        <dbReference type="ARBA" id="ARBA00022842"/>
    </source>
</evidence>
<keyword evidence="7" id="KW-0449">Lipoprotein</keyword>
<keyword evidence="13" id="KW-0829">Tyrosine-protein kinase</keyword>
<evidence type="ECO:0000256" key="1">
    <source>
        <dbReference type="ARBA" id="ARBA00001946"/>
    </source>
</evidence>
<dbReference type="InterPro" id="IPR049587">
    <property type="entry name" value="TNK-like_SAM"/>
</dbReference>
<keyword evidence="10" id="KW-0418">Kinase</keyword>
<comment type="cofactor">
    <cofactor evidence="1">
        <name>Mg(2+)</name>
        <dbReference type="ChEBI" id="CHEBI:18420"/>
    </cofactor>
</comment>
<feature type="binding site" evidence="18 20">
    <location>
        <position position="151"/>
    </location>
    <ligand>
        <name>ATP</name>
        <dbReference type="ChEBI" id="CHEBI:30616"/>
    </ligand>
</feature>
<dbReference type="InterPro" id="IPR030220">
    <property type="entry name" value="Ack1_UBA_dom"/>
</dbReference>
<dbReference type="GO" id="GO:0046872">
    <property type="term" value="F:metal ion binding"/>
    <property type="evidence" value="ECO:0007669"/>
    <property type="project" value="UniProtKB-KW"/>
</dbReference>
<dbReference type="Proteomes" id="UP000265100">
    <property type="component" value="Chromosome 9"/>
</dbReference>
<dbReference type="PROSITE" id="PS00107">
    <property type="entry name" value="PROTEIN_KINASE_ATP"/>
    <property type="match status" value="1"/>
</dbReference>
<dbReference type="GO" id="GO:0007165">
    <property type="term" value="P:signal transduction"/>
    <property type="evidence" value="ECO:0007669"/>
    <property type="project" value="InterPro"/>
</dbReference>
<dbReference type="Gene3D" id="3.30.200.20">
    <property type="entry name" value="Phosphorylase Kinase, domain 1"/>
    <property type="match status" value="1"/>
</dbReference>
<evidence type="ECO:0008006" key="26">
    <source>
        <dbReference type="Google" id="ProtNLM"/>
    </source>
</evidence>
<dbReference type="InterPro" id="IPR036028">
    <property type="entry name" value="SH3-like_dom_sf"/>
</dbReference>
<dbReference type="CDD" id="cd14274">
    <property type="entry name" value="UBA_ACK1"/>
    <property type="match status" value="1"/>
</dbReference>
<dbReference type="PRINTS" id="PR00109">
    <property type="entry name" value="TYRKINASE"/>
</dbReference>
<dbReference type="InterPro" id="IPR008266">
    <property type="entry name" value="Tyr_kinase_AS"/>
</dbReference>
<feature type="domain" description="Protein kinase" evidence="23">
    <location>
        <begin position="119"/>
        <end position="377"/>
    </location>
</feature>
<evidence type="ECO:0000256" key="8">
    <source>
        <dbReference type="ARBA" id="ARBA00022723"/>
    </source>
</evidence>
<dbReference type="InterPro" id="IPR001245">
    <property type="entry name" value="Ser-Thr/Tyr_kinase_cat_dom"/>
</dbReference>
<dbReference type="InterPro" id="IPR020635">
    <property type="entry name" value="Tyr_kinase_cat_dom"/>
</dbReference>
<evidence type="ECO:0000256" key="6">
    <source>
        <dbReference type="ARBA" id="ARBA00022679"/>
    </source>
</evidence>
<feature type="domain" description="SH3" evidence="22">
    <location>
        <begin position="380"/>
        <end position="440"/>
    </location>
</feature>
<protein>
    <recommendedName>
        <fullName evidence="26">Non-specific protein-tyrosine kinase</fullName>
    </recommendedName>
</protein>
<dbReference type="InterPro" id="IPR050198">
    <property type="entry name" value="Non-receptor_tyrosine_kinases"/>
</dbReference>
<keyword evidence="3 19" id="KW-0728">SH3 domain</keyword>
<feature type="active site" description="Proton acceptor" evidence="17">
    <location>
        <position position="244"/>
    </location>
</feature>
<keyword evidence="25" id="KW-1185">Reference proteome</keyword>
<dbReference type="FunFam" id="3.30.200.20:FF:000107">
    <property type="entry name" value="Putative activated CDC42 kinase 1"/>
    <property type="match status" value="1"/>
</dbReference>
<dbReference type="FunFam" id="1.10.510.10:FF:000080">
    <property type="entry name" value="Putative activated CDC42 kinase 1"/>
    <property type="match status" value="1"/>
</dbReference>
<proteinExistence type="inferred from homology"/>
<dbReference type="CDD" id="cd05040">
    <property type="entry name" value="PTKc_Ack_like"/>
    <property type="match status" value="1"/>
</dbReference>
<evidence type="ECO:0000256" key="10">
    <source>
        <dbReference type="ARBA" id="ARBA00022777"/>
    </source>
</evidence>
<dbReference type="PROSITE" id="PS50002">
    <property type="entry name" value="SH3"/>
    <property type="match status" value="1"/>
</dbReference>
<dbReference type="InterPro" id="IPR055175">
    <property type="entry name" value="ACK/TNK-like_SAM"/>
</dbReference>
<evidence type="ECO:0000256" key="20">
    <source>
        <dbReference type="PROSITE-ProRule" id="PRU10141"/>
    </source>
</evidence>
<name>A0AAX7SJ17_ASTCA</name>
<evidence type="ECO:0000256" key="15">
    <source>
        <dbReference type="ARBA" id="ARBA00047899"/>
    </source>
</evidence>
<feature type="region of interest" description="Disordered" evidence="21">
    <location>
        <begin position="81"/>
        <end position="102"/>
    </location>
</feature>
<evidence type="ECO:0000256" key="9">
    <source>
        <dbReference type="ARBA" id="ARBA00022741"/>
    </source>
</evidence>
<dbReference type="Pfam" id="PF07714">
    <property type="entry name" value="PK_Tyr_Ser-Thr"/>
    <property type="match status" value="1"/>
</dbReference>
<evidence type="ECO:0000256" key="19">
    <source>
        <dbReference type="PROSITE-ProRule" id="PRU00192"/>
    </source>
</evidence>
<dbReference type="PANTHER" id="PTHR24418">
    <property type="entry name" value="TYROSINE-PROTEIN KINASE"/>
    <property type="match status" value="1"/>
</dbReference>
<dbReference type="Pfam" id="PF22931">
    <property type="entry name" value="SAM_TNK"/>
    <property type="match status" value="1"/>
</dbReference>
<evidence type="ECO:0000256" key="14">
    <source>
        <dbReference type="ARBA" id="ARBA00023329"/>
    </source>
</evidence>
<evidence type="ECO:0000259" key="23">
    <source>
        <dbReference type="PROSITE" id="PS50011"/>
    </source>
</evidence>
<keyword evidence="7" id="KW-0519">Myristate</keyword>
<feature type="region of interest" description="Disordered" evidence="21">
    <location>
        <begin position="483"/>
        <end position="631"/>
    </location>
</feature>
<accession>A0AAX7SJ17</accession>
<evidence type="ECO:0000313" key="24">
    <source>
        <dbReference type="Ensembl" id="ENSACLP00000044497.1"/>
    </source>
</evidence>
<dbReference type="CDD" id="cd00174">
    <property type="entry name" value="SH3"/>
    <property type="match status" value="1"/>
</dbReference>
<dbReference type="SUPFAM" id="SSF50044">
    <property type="entry name" value="SH3-domain"/>
    <property type="match status" value="1"/>
</dbReference>
<comment type="similarity">
    <text evidence="16">Belongs to the protein kinase superfamily. Tyr protein kinase family.</text>
</comment>
<evidence type="ECO:0000256" key="18">
    <source>
        <dbReference type="PIRSR" id="PIRSR630220-2"/>
    </source>
</evidence>
<dbReference type="GO" id="GO:0004712">
    <property type="term" value="F:protein serine/threonine/tyrosine kinase activity"/>
    <property type="evidence" value="ECO:0007669"/>
    <property type="project" value="InterPro"/>
</dbReference>
<evidence type="ECO:0000256" key="16">
    <source>
        <dbReference type="ARBA" id="ARBA00060742"/>
    </source>
</evidence>
<keyword evidence="4" id="KW-0963">Cytoplasm</keyword>
<dbReference type="PROSITE" id="PS00109">
    <property type="entry name" value="PROTEIN_KINASE_TYR"/>
    <property type="match status" value="1"/>
</dbReference>
<keyword evidence="12" id="KW-0460">Magnesium</keyword>
<dbReference type="SUPFAM" id="SSF56112">
    <property type="entry name" value="Protein kinase-like (PK-like)"/>
    <property type="match status" value="1"/>
</dbReference>
<dbReference type="Gene3D" id="1.10.510.10">
    <property type="entry name" value="Transferase(Phosphotransferase) domain 1"/>
    <property type="match status" value="1"/>
</dbReference>
<evidence type="ECO:0000256" key="2">
    <source>
        <dbReference type="ARBA" id="ARBA00004132"/>
    </source>
</evidence>
<dbReference type="SMART" id="SM00219">
    <property type="entry name" value="TyrKc"/>
    <property type="match status" value="1"/>
</dbReference>
<dbReference type="GO" id="GO:0005524">
    <property type="term" value="F:ATP binding"/>
    <property type="evidence" value="ECO:0007669"/>
    <property type="project" value="UniProtKB-UniRule"/>
</dbReference>
<evidence type="ECO:0000256" key="7">
    <source>
        <dbReference type="ARBA" id="ARBA00022707"/>
    </source>
</evidence>
<reference evidence="24" key="2">
    <citation type="submission" date="2025-08" db="UniProtKB">
        <authorList>
            <consortium name="Ensembl"/>
        </authorList>
    </citation>
    <scope>IDENTIFICATION</scope>
</reference>
<dbReference type="CDD" id="cd09539">
    <property type="entry name" value="SAM_TNK-like"/>
    <property type="match status" value="1"/>
</dbReference>